<feature type="coiled-coil region" evidence="1">
    <location>
        <begin position="68"/>
        <end position="130"/>
    </location>
</feature>
<evidence type="ECO:0000256" key="1">
    <source>
        <dbReference type="SAM" id="Coils"/>
    </source>
</evidence>
<proteinExistence type="predicted"/>
<evidence type="ECO:0000256" key="2">
    <source>
        <dbReference type="SAM" id="Phobius"/>
    </source>
</evidence>
<keyword evidence="2" id="KW-0472">Membrane</keyword>
<evidence type="ECO:0000313" key="6">
    <source>
        <dbReference type="Proteomes" id="UP001266807"/>
    </source>
</evidence>
<feature type="transmembrane region" description="Helical" evidence="2">
    <location>
        <begin position="21"/>
        <end position="44"/>
    </location>
</feature>
<evidence type="ECO:0000313" key="5">
    <source>
        <dbReference type="Proteomes" id="UP000516384"/>
    </source>
</evidence>
<keyword evidence="2" id="KW-1133">Transmembrane helix</keyword>
<dbReference type="eggNOG" id="ENOG50331NJ">
    <property type="taxonomic scope" value="Bacteria"/>
</dbReference>
<dbReference type="AlphaFoldDB" id="A0A0K2F6L1"/>
<protein>
    <submittedName>
        <fullName evidence="3">Peptidoglycan hydrolase CwlO-like protein</fullName>
    </submittedName>
</protein>
<keyword evidence="6" id="KW-1185">Reference proteome</keyword>
<evidence type="ECO:0000313" key="4">
    <source>
        <dbReference type="EMBL" id="QNR68839.1"/>
    </source>
</evidence>
<dbReference type="EMBL" id="JAVDUG010000002">
    <property type="protein sequence ID" value="MDR6777875.1"/>
    <property type="molecule type" value="Genomic_DNA"/>
</dbReference>
<dbReference type="KEGG" id="ppeo:ABE82_07805"/>
<dbReference type="RefSeq" id="WP_023987807.1">
    <property type="nucleotide sequence ID" value="NZ_CP011512.1"/>
</dbReference>
<accession>A0A0K2F6L1</accession>
<reference evidence="4 5" key="1">
    <citation type="submission" date="2020-09" db="EMBL/GenBank/DDBJ databases">
        <title>Characterization of Paenibacillus peoriae strain ZF390 with broad-spectrum antimicrobial activity as a potential biocontrol agent.</title>
        <authorList>
            <person name="Li L."/>
            <person name="Zhao Y."/>
            <person name="Li B."/>
            <person name="Xie X."/>
        </authorList>
    </citation>
    <scope>NUCLEOTIDE SEQUENCE [LARGE SCALE GENOMIC DNA]</scope>
    <source>
        <strain evidence="4 5">ZF390</strain>
    </source>
</reference>
<keyword evidence="2" id="KW-0812">Transmembrane</keyword>
<dbReference type="Proteomes" id="UP000516384">
    <property type="component" value="Chromosome"/>
</dbReference>
<gene>
    <name evidence="4" type="ORF">IAQ67_07340</name>
    <name evidence="3" type="ORF">J2W98_002137</name>
</gene>
<name>A0A0K2F6L1_9BACL</name>
<dbReference type="EMBL" id="CP061172">
    <property type="protein sequence ID" value="QNR68839.1"/>
    <property type="molecule type" value="Genomic_DNA"/>
</dbReference>
<dbReference type="Proteomes" id="UP001266807">
    <property type="component" value="Unassembled WGS sequence"/>
</dbReference>
<sequence length="135" mass="15545">MQASPERPPTEARRSNSRKGLPVKAFLLFWFILIILGALATYLYSNHLKQQMLNEMQTHTDQQIQALKSDYEKQLTALSKEVSGLQGKVQSFNELLTFTKDNANNKTDNSNKLYTQLNEVKQQLNTLQKKMDLLK</sequence>
<organism evidence="4 5">
    <name type="scientific">Paenibacillus peoriae</name>
    <dbReference type="NCBI Taxonomy" id="59893"/>
    <lineage>
        <taxon>Bacteria</taxon>
        <taxon>Bacillati</taxon>
        <taxon>Bacillota</taxon>
        <taxon>Bacilli</taxon>
        <taxon>Bacillales</taxon>
        <taxon>Paenibacillaceae</taxon>
        <taxon>Paenibacillus</taxon>
    </lineage>
</organism>
<reference evidence="3 6" key="2">
    <citation type="submission" date="2023-07" db="EMBL/GenBank/DDBJ databases">
        <title>Sorghum-associated microbial communities from plants grown in Nebraska, USA.</title>
        <authorList>
            <person name="Schachtman D."/>
        </authorList>
    </citation>
    <scope>NUCLEOTIDE SEQUENCE [LARGE SCALE GENOMIC DNA]</scope>
    <source>
        <strain evidence="3 6">BE143</strain>
    </source>
</reference>
<evidence type="ECO:0000313" key="3">
    <source>
        <dbReference type="EMBL" id="MDR6777875.1"/>
    </source>
</evidence>
<dbReference type="OrthoDB" id="2660861at2"/>
<keyword evidence="1" id="KW-0175">Coiled coil</keyword>